<proteinExistence type="predicted"/>
<gene>
    <name evidence="2" type="ORF">R1sor_005545</name>
</gene>
<evidence type="ECO:0000313" key="3">
    <source>
        <dbReference type="Proteomes" id="UP001633002"/>
    </source>
</evidence>
<protein>
    <submittedName>
        <fullName evidence="2">Uncharacterized protein</fullName>
    </submittedName>
</protein>
<reference evidence="2 3" key="1">
    <citation type="submission" date="2024-09" db="EMBL/GenBank/DDBJ databases">
        <title>Chromosome-scale assembly of Riccia sorocarpa.</title>
        <authorList>
            <person name="Paukszto L."/>
        </authorList>
    </citation>
    <scope>NUCLEOTIDE SEQUENCE [LARGE SCALE GENOMIC DNA]</scope>
    <source>
        <strain evidence="2">LP-2024</strain>
        <tissue evidence="2">Aerial parts of the thallus</tissue>
    </source>
</reference>
<dbReference type="Proteomes" id="UP001633002">
    <property type="component" value="Unassembled WGS sequence"/>
</dbReference>
<dbReference type="EMBL" id="JBJQOH010000003">
    <property type="protein sequence ID" value="KAL3691894.1"/>
    <property type="molecule type" value="Genomic_DNA"/>
</dbReference>
<sequence>MNGELSVEGSSSESSLSSYGIDSAEGLYNEKSSSDFSSSEEDVRIDQDRDRLMASGSSRGVSVEVAAVASEAESTENEPESELAMITKSNVGLFVQDEDLLEHMHPFSEFVGGRKVEMKETLKSGKVRAGVDVKDDRMLSAMPDAAKIWLGVTKTIGKGCRQEFSKAFVKLLYAHVYLLNKVYFANKGLDPFPGRWCSGKRKVEDQSETTGRRKRGPIEANIVDVALPDGNATLSQPKTQPLGSYSILRCSTSIPAPPSVPAPAFGGLHADLVKR</sequence>
<organism evidence="2 3">
    <name type="scientific">Riccia sorocarpa</name>
    <dbReference type="NCBI Taxonomy" id="122646"/>
    <lineage>
        <taxon>Eukaryota</taxon>
        <taxon>Viridiplantae</taxon>
        <taxon>Streptophyta</taxon>
        <taxon>Embryophyta</taxon>
        <taxon>Marchantiophyta</taxon>
        <taxon>Marchantiopsida</taxon>
        <taxon>Marchantiidae</taxon>
        <taxon>Marchantiales</taxon>
        <taxon>Ricciaceae</taxon>
        <taxon>Riccia</taxon>
    </lineage>
</organism>
<evidence type="ECO:0000256" key="1">
    <source>
        <dbReference type="SAM" id="MobiDB-lite"/>
    </source>
</evidence>
<keyword evidence="3" id="KW-1185">Reference proteome</keyword>
<name>A0ABD3HRF4_9MARC</name>
<accession>A0ABD3HRF4</accession>
<evidence type="ECO:0000313" key="2">
    <source>
        <dbReference type="EMBL" id="KAL3691894.1"/>
    </source>
</evidence>
<feature type="region of interest" description="Disordered" evidence="1">
    <location>
        <begin position="28"/>
        <end position="60"/>
    </location>
</feature>
<feature type="compositionally biased region" description="Basic and acidic residues" evidence="1">
    <location>
        <begin position="41"/>
        <end position="52"/>
    </location>
</feature>
<dbReference type="AlphaFoldDB" id="A0ABD3HRF4"/>
<comment type="caution">
    <text evidence="2">The sequence shown here is derived from an EMBL/GenBank/DDBJ whole genome shotgun (WGS) entry which is preliminary data.</text>
</comment>